<dbReference type="OrthoDB" id="20828at2759"/>
<dbReference type="EMBL" id="MU003800">
    <property type="protein sequence ID" value="KAF2720375.1"/>
    <property type="molecule type" value="Genomic_DNA"/>
</dbReference>
<evidence type="ECO:0000256" key="8">
    <source>
        <dbReference type="ARBA" id="ARBA00023163"/>
    </source>
</evidence>
<comment type="caution">
    <text evidence="14">The sequence shown here is derived from an EMBL/GenBank/DDBJ whole genome shotgun (WGS) entry which is preliminary data.</text>
</comment>
<dbReference type="InterPro" id="IPR057344">
    <property type="entry name" value="ARM_SRB8"/>
</dbReference>
<comment type="similarity">
    <text evidence="2">Belongs to the Mediator complex subunit 12 family.</text>
</comment>
<evidence type="ECO:0000256" key="3">
    <source>
        <dbReference type="ARBA" id="ARBA00011629"/>
    </source>
</evidence>
<dbReference type="PANTHER" id="PTHR46567:SF1">
    <property type="entry name" value="MEDIATOR OF RNA POLYMERASE II TRANSCRIPTION SUBUNIT 12"/>
    <property type="match status" value="1"/>
</dbReference>
<evidence type="ECO:0000256" key="12">
    <source>
        <dbReference type="SAM" id="MobiDB-lite"/>
    </source>
</evidence>
<evidence type="ECO:0000256" key="11">
    <source>
        <dbReference type="ARBA" id="ARBA00032010"/>
    </source>
</evidence>
<keyword evidence="9" id="KW-0539">Nucleus</keyword>
<feature type="region of interest" description="Disordered" evidence="12">
    <location>
        <begin position="1364"/>
        <end position="1411"/>
    </location>
</feature>
<accession>A0A9P4UPU4</accession>
<dbReference type="Pfam" id="PF09497">
    <property type="entry name" value="Med12"/>
    <property type="match status" value="1"/>
</dbReference>
<evidence type="ECO:0000259" key="13">
    <source>
        <dbReference type="SMART" id="SM01281"/>
    </source>
</evidence>
<evidence type="ECO:0000256" key="7">
    <source>
        <dbReference type="ARBA" id="ARBA00023159"/>
    </source>
</evidence>
<evidence type="ECO:0000256" key="4">
    <source>
        <dbReference type="ARBA" id="ARBA00019622"/>
    </source>
</evidence>
<dbReference type="GO" id="GO:0016592">
    <property type="term" value="C:mediator complex"/>
    <property type="evidence" value="ECO:0007669"/>
    <property type="project" value="InterPro"/>
</dbReference>
<sequence>MAGRPNLPRTLGGEVAPGNARSFSQNNMVDLTGEGNATGIVTSSAAQPRHGIRAATTPLPREVIDLDGDDNDGGDDDVDDMMVERPAKRMRMMDGGSESAMVASPTAIFLEHQEDTAHEVVSGTALPRPPRMNTPTGSQSRSNAATRKIPLSQRKANGLQAPPMSVYFPFGRGAADFAPWTGNHSEDIMNEQAVKAGYSDKPPVSTQSESNSAASILWPNLSQKNNIGLQTLSHLFVQVMEKRQAMGKVTAPSSFKPPPRVTVTDTKREAWLRDLSNLEVPLRKQSRTIPHGIRGKLLMEQCLAKSIPLQRAVWLAKCVGANELRAFKRKGVSGASATSGEGKWIREWTVQVEQFLESVVSSCGKVDGWREKMDYAVKLASHFYLERLLDCDHYLDWVVDSFGEASLEQLPVWTILSQLFWEGITNFGRRGRRLAIAIAKHLSRVGYSDHFKTLRQRLQRLLVVMAATKRASLIVPYHWHECKDLISTVLRSAAGKSRTAELAIENVIKRNEHLIGLTQSKSCMTASPALKVIRLLDGLDLNFNASDVASRCLALLPDASRLMTLVLDWASSTYRHGQARIYMGPRIIRELAEDEISIDSMVLGFLRQKSACPTTNPRAVYAVVSELVRFQAFSVGNFVQWALTSGALYTASAASGLIAGLLQALPVDHHSINMRKTLLRRLGVEPVSTASNEMMRQVQKQLASCDGGHAPINAPNLRTITSEGKADMSYWIQGTIHRYSRSTILTLTSFVFLRGLLEQLEDIPVMVQLLHCAAGADATSTLSSVTETLSYNADAIAALDELIPLLDRLIDRHRTLRTQQPLERSFVLALTNLVKRIPEKAALVQPLTQDLAYCDQQNSIMVCSPASDNMTGMHASHLDSEADIDAVFASGNTMDEQLIQRVFMRVMQQAEKTLQWPTTETSSKLGGWLTQLRSLDAHTFDGLVRDFVRTFASGATVAGKIPHSNAILVLVAVSCVSIEDAVEALWNANTSAAAVVAINLLALPLPEKSLHRIERYRFGLHQKLFAEQTPHMVVSILRRACSDPKFPVNDQHVCSLAAWLAVHSGESVFEAQNVTDNTQALRCNNYKLCRQIFTRAIAVNRQGMLDVGTIMQHADALSEPFCSAMIRMTSSSIARDSELSEDLKSRAIQAVIDDSQVWPQLLAALDSSHSRDVNLWAREQLMSSSIIESVSQPENVPTNTLILAMSITRQEKEDDSDLHTLAALATRVRGHERQLTEVSGLAYDSEAFKACFDSLQVSLQLCAQHLDATRFDNEALAVKKATLLGALCALLLHPQLQAHQAMLEYIFDIASSLSDSLSSEAVCSIARAASPAVLSTSPRIVSILGTSISPDAWLALAFRPQPPGSQQQRLLSRQPSQQPQQSQPIATAAFARQAHGQSPQPQQQPPQGRLTPQVSSAAAAAAAAARSSAQSEAKTVPYILRRWETMPDPTPVMGENDTSLSMGLFAARRA</sequence>
<keyword evidence="15" id="KW-1185">Reference proteome</keyword>
<reference evidence="14" key="1">
    <citation type="journal article" date="2020" name="Stud. Mycol.">
        <title>101 Dothideomycetes genomes: a test case for predicting lifestyles and emergence of pathogens.</title>
        <authorList>
            <person name="Haridas S."/>
            <person name="Albert R."/>
            <person name="Binder M."/>
            <person name="Bloem J."/>
            <person name="Labutti K."/>
            <person name="Salamov A."/>
            <person name="Andreopoulos B."/>
            <person name="Baker S."/>
            <person name="Barry K."/>
            <person name="Bills G."/>
            <person name="Bluhm B."/>
            <person name="Cannon C."/>
            <person name="Castanera R."/>
            <person name="Culley D."/>
            <person name="Daum C."/>
            <person name="Ezra D."/>
            <person name="Gonzalez J."/>
            <person name="Henrissat B."/>
            <person name="Kuo A."/>
            <person name="Liang C."/>
            <person name="Lipzen A."/>
            <person name="Lutzoni F."/>
            <person name="Magnuson J."/>
            <person name="Mondo S."/>
            <person name="Nolan M."/>
            <person name="Ohm R."/>
            <person name="Pangilinan J."/>
            <person name="Park H.-J."/>
            <person name="Ramirez L."/>
            <person name="Alfaro M."/>
            <person name="Sun H."/>
            <person name="Tritt A."/>
            <person name="Yoshinaga Y."/>
            <person name="Zwiers L.-H."/>
            <person name="Turgeon B."/>
            <person name="Goodwin S."/>
            <person name="Spatafora J."/>
            <person name="Crous P."/>
            <person name="Grigoriev I."/>
        </authorList>
    </citation>
    <scope>NUCLEOTIDE SEQUENCE</scope>
    <source>
        <strain evidence="14">CBS 116435</strain>
    </source>
</reference>
<gene>
    <name evidence="14" type="ORF">K431DRAFT_226647</name>
</gene>
<dbReference type="Pfam" id="PF25326">
    <property type="entry name" value="ARM_SRB8"/>
    <property type="match status" value="1"/>
</dbReference>
<feature type="region of interest" description="Disordered" evidence="12">
    <location>
        <begin position="1"/>
        <end position="21"/>
    </location>
</feature>
<dbReference type="SMART" id="SM01281">
    <property type="entry name" value="Med12"/>
    <property type="match status" value="1"/>
</dbReference>
<comment type="subcellular location">
    <subcellularLocation>
        <location evidence="1">Nucleus</location>
    </subcellularLocation>
</comment>
<keyword evidence="5" id="KW-0678">Repressor</keyword>
<feature type="compositionally biased region" description="Polar residues" evidence="12">
    <location>
        <begin position="133"/>
        <end position="145"/>
    </location>
</feature>
<keyword evidence="7" id="KW-0010">Activator</keyword>
<dbReference type="InterPro" id="IPR019035">
    <property type="entry name" value="Mediator_Med12"/>
</dbReference>
<feature type="compositionally biased region" description="Low complexity" evidence="12">
    <location>
        <begin position="1365"/>
        <end position="1384"/>
    </location>
</feature>
<organism evidence="14 15">
    <name type="scientific">Polychaeton citri CBS 116435</name>
    <dbReference type="NCBI Taxonomy" id="1314669"/>
    <lineage>
        <taxon>Eukaryota</taxon>
        <taxon>Fungi</taxon>
        <taxon>Dikarya</taxon>
        <taxon>Ascomycota</taxon>
        <taxon>Pezizomycotina</taxon>
        <taxon>Dothideomycetes</taxon>
        <taxon>Dothideomycetidae</taxon>
        <taxon>Capnodiales</taxon>
        <taxon>Capnodiaceae</taxon>
        <taxon>Polychaeton</taxon>
    </lineage>
</organism>
<feature type="compositionally biased region" description="Low complexity" evidence="12">
    <location>
        <begin position="1397"/>
        <end position="1407"/>
    </location>
</feature>
<feature type="region of interest" description="Disordered" evidence="12">
    <location>
        <begin position="121"/>
        <end position="146"/>
    </location>
</feature>
<dbReference type="PANTHER" id="PTHR46567">
    <property type="entry name" value="MEDIATOR OF RNA POLYMERASE II TRANSCRIPTION SUBUNIT 12"/>
    <property type="match status" value="1"/>
</dbReference>
<comment type="subunit">
    <text evidence="3">Component of the SRB8-11 complex, which itself associates with the Mediator complex.</text>
</comment>
<dbReference type="GO" id="GO:0006357">
    <property type="term" value="P:regulation of transcription by RNA polymerase II"/>
    <property type="evidence" value="ECO:0007669"/>
    <property type="project" value="InterPro"/>
</dbReference>
<evidence type="ECO:0000256" key="6">
    <source>
        <dbReference type="ARBA" id="ARBA00023015"/>
    </source>
</evidence>
<evidence type="ECO:0000256" key="1">
    <source>
        <dbReference type="ARBA" id="ARBA00004123"/>
    </source>
</evidence>
<evidence type="ECO:0000256" key="9">
    <source>
        <dbReference type="ARBA" id="ARBA00023242"/>
    </source>
</evidence>
<evidence type="ECO:0000313" key="15">
    <source>
        <dbReference type="Proteomes" id="UP000799441"/>
    </source>
</evidence>
<feature type="domain" description="Mediator complex subunit Med12" evidence="13">
    <location>
        <begin position="254"/>
        <end position="317"/>
    </location>
</feature>
<keyword evidence="6" id="KW-0805">Transcription regulation</keyword>
<evidence type="ECO:0000313" key="14">
    <source>
        <dbReference type="EMBL" id="KAF2720375.1"/>
    </source>
</evidence>
<evidence type="ECO:0000256" key="5">
    <source>
        <dbReference type="ARBA" id="ARBA00022491"/>
    </source>
</evidence>
<comment type="function">
    <text evidence="10">Component of the SRB8-11 complex. The SRB8-11 complex is a regulatory module of the Mediator complex which is itself involved in regulation of basal and activated RNA polymerase II-dependent transcription. The SRB8-11 complex may be involved in the transcriptional repression of a subset of genes regulated by Mediator. It may inhibit the association of the Mediator complex with RNA polymerase II to form the holoenzyme complex.</text>
</comment>
<evidence type="ECO:0000256" key="10">
    <source>
        <dbReference type="ARBA" id="ARBA00025661"/>
    </source>
</evidence>
<evidence type="ECO:0000256" key="2">
    <source>
        <dbReference type="ARBA" id="ARBA00010289"/>
    </source>
</evidence>
<dbReference type="Proteomes" id="UP000799441">
    <property type="component" value="Unassembled WGS sequence"/>
</dbReference>
<proteinExistence type="inferred from homology"/>
<dbReference type="GO" id="GO:0003712">
    <property type="term" value="F:transcription coregulator activity"/>
    <property type="evidence" value="ECO:0007669"/>
    <property type="project" value="InterPro"/>
</dbReference>
<keyword evidence="8" id="KW-0804">Transcription</keyword>
<protein>
    <recommendedName>
        <fullName evidence="4">Mediator of RNA polymerase II transcription subunit 12</fullName>
    </recommendedName>
    <alternativeName>
        <fullName evidence="11">Mediator complex subunit 12</fullName>
    </alternativeName>
</protein>
<name>A0A9P4UPU4_9PEZI</name>